<proteinExistence type="predicted"/>
<dbReference type="AlphaFoldDB" id="A0A844D3G2"/>
<accession>A0A844D3G2</accession>
<feature type="domain" description="MacB-like periplasmic core" evidence="8">
    <location>
        <begin position="20"/>
        <end position="238"/>
    </location>
</feature>
<keyword evidence="5 6" id="KW-0472">Membrane</keyword>
<feature type="domain" description="ABC3 transporter permease C-terminal" evidence="7">
    <location>
        <begin position="288"/>
        <end position="405"/>
    </location>
</feature>
<keyword evidence="4 6" id="KW-1133">Transmembrane helix</keyword>
<dbReference type="Pfam" id="PF12704">
    <property type="entry name" value="MacB_PCD"/>
    <property type="match status" value="1"/>
</dbReference>
<keyword evidence="3 6" id="KW-0812">Transmembrane</keyword>
<evidence type="ECO:0000259" key="8">
    <source>
        <dbReference type="Pfam" id="PF12704"/>
    </source>
</evidence>
<sequence>MFRNYLLTAWKVFMRRKLFTAINLLCIVLTLVVLLVATALLQNAFYPTGVEGKSDRFVQMVMMESSHTDKGGTRRGTLGYKLIDKYLKPLKNAELVSITSSIAQAVSVYQEGQVSSLDMRLSDAEYWKILDFTVLQGRVINADDVAQGRMVAVLNESSARKLFPGQPYLGQKFSANGQIFTVIGVVRDEMHMNAYADIWTPISAQPSSDYKNSLFGMYGALMMARTPDDLPALRKEIMAVAKTVQYDDPTAFNVTKFWGDSKLQLFSRMLLSSQEEDGGTGKLIGGVIVLMLLFMALPALNLINLNVGRIMERSSEIGVRKAFGATSRQLVAQLVLENVLLCLIGGAIGLACAAGVLWWLEGSGLIPYLKVQLNLAVFGYGLLITLVFGVLSGVIPAWKMSRLDPVHALKGTA</sequence>
<organism evidence="9 10">
    <name type="scientific">Duganella aquatilis</name>
    <dbReference type="NCBI Taxonomy" id="2666082"/>
    <lineage>
        <taxon>Bacteria</taxon>
        <taxon>Pseudomonadati</taxon>
        <taxon>Pseudomonadota</taxon>
        <taxon>Betaproteobacteria</taxon>
        <taxon>Burkholderiales</taxon>
        <taxon>Oxalobacteraceae</taxon>
        <taxon>Telluria group</taxon>
        <taxon>Duganella</taxon>
    </lineage>
</organism>
<evidence type="ECO:0000313" key="9">
    <source>
        <dbReference type="EMBL" id="MRW87373.1"/>
    </source>
</evidence>
<evidence type="ECO:0000256" key="1">
    <source>
        <dbReference type="ARBA" id="ARBA00004651"/>
    </source>
</evidence>
<gene>
    <name evidence="9" type="ORF">GJ698_25195</name>
</gene>
<evidence type="ECO:0000256" key="2">
    <source>
        <dbReference type="ARBA" id="ARBA00022475"/>
    </source>
</evidence>
<dbReference type="PANTHER" id="PTHR30572:SF18">
    <property type="entry name" value="ABC-TYPE MACROLIDE FAMILY EXPORT SYSTEM PERMEASE COMPONENT 2"/>
    <property type="match status" value="1"/>
</dbReference>
<dbReference type="InterPro" id="IPR050250">
    <property type="entry name" value="Macrolide_Exporter_MacB"/>
</dbReference>
<dbReference type="EMBL" id="WKJL01000026">
    <property type="protein sequence ID" value="MRW87373.1"/>
    <property type="molecule type" value="Genomic_DNA"/>
</dbReference>
<dbReference type="PANTHER" id="PTHR30572">
    <property type="entry name" value="MEMBRANE COMPONENT OF TRANSPORTER-RELATED"/>
    <property type="match status" value="1"/>
</dbReference>
<comment type="caution">
    <text evidence="9">The sequence shown here is derived from an EMBL/GenBank/DDBJ whole genome shotgun (WGS) entry which is preliminary data.</text>
</comment>
<reference evidence="9 10" key="1">
    <citation type="submission" date="2019-11" db="EMBL/GenBank/DDBJ databases">
        <title>Novel species isolated from a subtropical stream in China.</title>
        <authorList>
            <person name="Lu H."/>
        </authorList>
    </citation>
    <scope>NUCLEOTIDE SEQUENCE [LARGE SCALE GENOMIC DNA]</scope>
    <source>
        <strain evidence="9 10">FT26W</strain>
    </source>
</reference>
<dbReference type="Pfam" id="PF02687">
    <property type="entry name" value="FtsX"/>
    <property type="match status" value="1"/>
</dbReference>
<keyword evidence="2" id="KW-1003">Cell membrane</keyword>
<protein>
    <submittedName>
        <fullName evidence="9">FtsX-like permease family protein</fullName>
    </submittedName>
</protein>
<dbReference type="RefSeq" id="WP_154360621.1">
    <property type="nucleotide sequence ID" value="NZ_WKJL01000026.1"/>
</dbReference>
<dbReference type="GO" id="GO:0022857">
    <property type="term" value="F:transmembrane transporter activity"/>
    <property type="evidence" value="ECO:0007669"/>
    <property type="project" value="TreeGrafter"/>
</dbReference>
<evidence type="ECO:0000256" key="6">
    <source>
        <dbReference type="SAM" id="Phobius"/>
    </source>
</evidence>
<feature type="transmembrane region" description="Helical" evidence="6">
    <location>
        <begin position="338"/>
        <end position="360"/>
    </location>
</feature>
<dbReference type="GO" id="GO:0005886">
    <property type="term" value="C:plasma membrane"/>
    <property type="evidence" value="ECO:0007669"/>
    <property type="project" value="UniProtKB-SubCell"/>
</dbReference>
<evidence type="ECO:0000313" key="10">
    <source>
        <dbReference type="Proteomes" id="UP000439986"/>
    </source>
</evidence>
<feature type="transmembrane region" description="Helical" evidence="6">
    <location>
        <begin position="283"/>
        <end position="303"/>
    </location>
</feature>
<evidence type="ECO:0000256" key="3">
    <source>
        <dbReference type="ARBA" id="ARBA00022692"/>
    </source>
</evidence>
<dbReference type="Proteomes" id="UP000439986">
    <property type="component" value="Unassembled WGS sequence"/>
</dbReference>
<comment type="subcellular location">
    <subcellularLocation>
        <location evidence="1">Cell membrane</location>
        <topology evidence="1">Multi-pass membrane protein</topology>
    </subcellularLocation>
</comment>
<dbReference type="InterPro" id="IPR025857">
    <property type="entry name" value="MacB_PCD"/>
</dbReference>
<evidence type="ECO:0000256" key="4">
    <source>
        <dbReference type="ARBA" id="ARBA00022989"/>
    </source>
</evidence>
<keyword evidence="10" id="KW-1185">Reference proteome</keyword>
<evidence type="ECO:0000259" key="7">
    <source>
        <dbReference type="Pfam" id="PF02687"/>
    </source>
</evidence>
<evidence type="ECO:0000256" key="5">
    <source>
        <dbReference type="ARBA" id="ARBA00023136"/>
    </source>
</evidence>
<feature type="transmembrane region" description="Helical" evidence="6">
    <location>
        <begin position="372"/>
        <end position="395"/>
    </location>
</feature>
<name>A0A844D3G2_9BURK</name>
<dbReference type="InterPro" id="IPR003838">
    <property type="entry name" value="ABC3_permease_C"/>
</dbReference>